<comment type="caution">
    <text evidence="2">The sequence shown here is derived from an EMBL/GenBank/DDBJ whole genome shotgun (WGS) entry which is preliminary data.</text>
</comment>
<reference evidence="2 3" key="1">
    <citation type="journal article" date="2019" name="Extremophiles">
        <title>Biogeography of thermophiles and predominance of Thermus scotoductus in domestic water heaters.</title>
        <authorList>
            <person name="Wilpiszeski R.L."/>
            <person name="Zhang Z."/>
            <person name="House C.H."/>
        </authorList>
    </citation>
    <scope>NUCLEOTIDE SEQUENCE [LARGE SCALE GENOMIC DNA]</scope>
    <source>
        <strain evidence="2 3">34_S34</strain>
    </source>
</reference>
<organism evidence="2 3">
    <name type="scientific">Thermus scotoductus</name>
    <dbReference type="NCBI Taxonomy" id="37636"/>
    <lineage>
        <taxon>Bacteria</taxon>
        <taxon>Thermotogati</taxon>
        <taxon>Deinococcota</taxon>
        <taxon>Deinococci</taxon>
        <taxon>Thermales</taxon>
        <taxon>Thermaceae</taxon>
        <taxon>Thermus</taxon>
    </lineage>
</organism>
<evidence type="ECO:0000313" key="2">
    <source>
        <dbReference type="EMBL" id="RTG99946.1"/>
    </source>
</evidence>
<sequence length="112" mass="12789">MTELENEVRQAFERYRKALEEALEATLERTRAKEALEARVAQGLLSGEIQGKNAEEREAKARVTYADLYQALAEAEERYQRAKTALEMARSYTEEVGLLARLLFTREVAHVA</sequence>
<dbReference type="EMBL" id="PELP01000561">
    <property type="protein sequence ID" value="RTG99946.1"/>
    <property type="molecule type" value="Genomic_DNA"/>
</dbReference>
<accession>A0A430QXZ2</accession>
<dbReference type="RefSeq" id="WP_015717482.1">
    <property type="nucleotide sequence ID" value="NZ_PELP01000561.1"/>
</dbReference>
<name>A0A430QXZ2_THESC</name>
<gene>
    <name evidence="2" type="ORF">CSW47_14735</name>
</gene>
<feature type="coiled-coil region" evidence="1">
    <location>
        <begin position="1"/>
        <end position="29"/>
    </location>
</feature>
<evidence type="ECO:0000256" key="1">
    <source>
        <dbReference type="SAM" id="Coils"/>
    </source>
</evidence>
<evidence type="ECO:0000313" key="3">
    <source>
        <dbReference type="Proteomes" id="UP000286734"/>
    </source>
</evidence>
<feature type="coiled-coil region" evidence="1">
    <location>
        <begin position="65"/>
        <end position="92"/>
    </location>
</feature>
<keyword evidence="1" id="KW-0175">Coiled coil</keyword>
<proteinExistence type="predicted"/>
<protein>
    <submittedName>
        <fullName evidence="2">Uncharacterized protein</fullName>
    </submittedName>
</protein>
<dbReference type="AlphaFoldDB" id="A0A430QXZ2"/>
<dbReference type="Proteomes" id="UP000286734">
    <property type="component" value="Unassembled WGS sequence"/>
</dbReference>